<keyword evidence="5" id="KW-0998">Cell outer membrane</keyword>
<dbReference type="Proteomes" id="UP001500742">
    <property type="component" value="Unassembled WGS sequence"/>
</dbReference>
<feature type="domain" description="RagB/SusD" evidence="6">
    <location>
        <begin position="394"/>
        <end position="594"/>
    </location>
</feature>
<gene>
    <name evidence="8" type="ORF">GCM10022210_49610</name>
</gene>
<keyword evidence="9" id="KW-1185">Reference proteome</keyword>
<dbReference type="InterPro" id="IPR012944">
    <property type="entry name" value="SusD_RagB_dom"/>
</dbReference>
<evidence type="ECO:0000256" key="5">
    <source>
        <dbReference type="ARBA" id="ARBA00023237"/>
    </source>
</evidence>
<comment type="similarity">
    <text evidence="2">Belongs to the SusD family.</text>
</comment>
<dbReference type="EMBL" id="BAAAZC010000031">
    <property type="protein sequence ID" value="GAA3990173.1"/>
    <property type="molecule type" value="Genomic_DNA"/>
</dbReference>
<reference evidence="9" key="1">
    <citation type="journal article" date="2019" name="Int. J. Syst. Evol. Microbiol.">
        <title>The Global Catalogue of Microorganisms (GCM) 10K type strain sequencing project: providing services to taxonomists for standard genome sequencing and annotation.</title>
        <authorList>
            <consortium name="The Broad Institute Genomics Platform"/>
            <consortium name="The Broad Institute Genome Sequencing Center for Infectious Disease"/>
            <person name="Wu L."/>
            <person name="Ma J."/>
        </authorList>
    </citation>
    <scope>NUCLEOTIDE SEQUENCE [LARGE SCALE GENOMIC DNA]</scope>
    <source>
        <strain evidence="9">JCM 16601</strain>
    </source>
</reference>
<accession>A0ABP7QZ77</accession>
<evidence type="ECO:0000256" key="4">
    <source>
        <dbReference type="ARBA" id="ARBA00023136"/>
    </source>
</evidence>
<evidence type="ECO:0000313" key="8">
    <source>
        <dbReference type="EMBL" id="GAA3990173.1"/>
    </source>
</evidence>
<keyword evidence="4" id="KW-0472">Membrane</keyword>
<dbReference type="SUPFAM" id="SSF48452">
    <property type="entry name" value="TPR-like"/>
    <property type="match status" value="1"/>
</dbReference>
<protein>
    <submittedName>
        <fullName evidence="8">RagB/SusD family nutrient uptake outer membrane protein</fullName>
    </submittedName>
</protein>
<evidence type="ECO:0000256" key="3">
    <source>
        <dbReference type="ARBA" id="ARBA00022729"/>
    </source>
</evidence>
<evidence type="ECO:0000256" key="2">
    <source>
        <dbReference type="ARBA" id="ARBA00006275"/>
    </source>
</evidence>
<evidence type="ECO:0000259" key="7">
    <source>
        <dbReference type="Pfam" id="PF14322"/>
    </source>
</evidence>
<dbReference type="InterPro" id="IPR033985">
    <property type="entry name" value="SusD-like_N"/>
</dbReference>
<evidence type="ECO:0000313" key="9">
    <source>
        <dbReference type="Proteomes" id="UP001500742"/>
    </source>
</evidence>
<dbReference type="Pfam" id="PF14322">
    <property type="entry name" value="SusD-like_3"/>
    <property type="match status" value="1"/>
</dbReference>
<comment type="subcellular location">
    <subcellularLocation>
        <location evidence="1">Cell outer membrane</location>
    </subcellularLocation>
</comment>
<keyword evidence="3" id="KW-0732">Signal</keyword>
<evidence type="ECO:0000256" key="1">
    <source>
        <dbReference type="ARBA" id="ARBA00004442"/>
    </source>
</evidence>
<dbReference type="InterPro" id="IPR011990">
    <property type="entry name" value="TPR-like_helical_dom_sf"/>
</dbReference>
<dbReference type="Pfam" id="PF07980">
    <property type="entry name" value="SusD_RagB"/>
    <property type="match status" value="1"/>
</dbReference>
<dbReference type="Gene3D" id="1.25.40.390">
    <property type="match status" value="1"/>
</dbReference>
<feature type="domain" description="SusD-like N-terminal" evidence="7">
    <location>
        <begin position="72"/>
        <end position="225"/>
    </location>
</feature>
<proteinExistence type="inferred from homology"/>
<evidence type="ECO:0000259" key="6">
    <source>
        <dbReference type="Pfam" id="PF07980"/>
    </source>
</evidence>
<dbReference type="CDD" id="cd08977">
    <property type="entry name" value="SusD"/>
    <property type="match status" value="1"/>
</dbReference>
<name>A0ABP7QZ77_9SPHI</name>
<comment type="caution">
    <text evidence="8">The sequence shown here is derived from an EMBL/GenBank/DDBJ whole genome shotgun (WGS) entry which is preliminary data.</text>
</comment>
<sequence>MTMLIFNHMKKYIYIILLGGLALGSASCKKDFIDLKPQDQLTDAAYFKQPSDFRAYATGFYGQLMGWASPYGGNDVFNHMDVSSDLSTYYAFSSDVGRGTIVVPATDPAYSNAYSWIRSQNILLKQAAVYSGNAADIKQYVGEAYFFRANAHYSLLKRFGGVPIVTTVLDVNDLTPARNSRYEVVTQILSDLDNAIADLPIEQAISSADKGRISKWAAESLKAEVELYEATWRKYNGAVTDFAGSGKPSSDQTAQFFSEAASLAKDVMDNGGYTLWNYNTSLSNQSSFYLFNLEDAGSNPAGLTKASNNEFILYSVYDYVLKQGGVNLSFTSYMMTPSRKMMDMYLCTDGLPASKSPLFQGYHNPGDEYKNRDFRMTSYAGGIPTTVDLTKGGPGYANVKFASYNYGSYRNANQESPNFPIIRLAEVYLIYAEALYEKNGSITDAQLDESINKIRDRAGVAHLTNGLVSTNGLNMLDEIRRERTVELFHEGFRYDDLKRWGIAETALNGSTCGEVVGDASYTTAFRNSAGANTSFYAPSSYVWGEEAVSTAAGTLKCVVIDSKSNHNFSKKNYLWPIPQVEINLNSKLRQNPGY</sequence>
<organism evidence="8 9">
    <name type="scientific">Mucilaginibacter dorajii</name>
    <dbReference type="NCBI Taxonomy" id="692994"/>
    <lineage>
        <taxon>Bacteria</taxon>
        <taxon>Pseudomonadati</taxon>
        <taxon>Bacteroidota</taxon>
        <taxon>Sphingobacteriia</taxon>
        <taxon>Sphingobacteriales</taxon>
        <taxon>Sphingobacteriaceae</taxon>
        <taxon>Mucilaginibacter</taxon>
    </lineage>
</organism>